<evidence type="ECO:0000259" key="3">
    <source>
        <dbReference type="Pfam" id="PF05043"/>
    </source>
</evidence>
<dbReference type="PANTHER" id="PTHR30185">
    <property type="entry name" value="CRYPTIC BETA-GLUCOSIDE BGL OPERON ANTITERMINATOR"/>
    <property type="match status" value="1"/>
</dbReference>
<dbReference type="Pfam" id="PF05043">
    <property type="entry name" value="Mga"/>
    <property type="match status" value="1"/>
</dbReference>
<keyword evidence="1" id="KW-0805">Transcription regulation</keyword>
<proteinExistence type="predicted"/>
<keyword evidence="5" id="KW-1185">Reference proteome</keyword>
<organism evidence="4 5">
    <name type="scientific">Candidatus Enterococcus moelleringii</name>
    <dbReference type="NCBI Taxonomy" id="2815325"/>
    <lineage>
        <taxon>Bacteria</taxon>
        <taxon>Bacillati</taxon>
        <taxon>Bacillota</taxon>
        <taxon>Bacilli</taxon>
        <taxon>Lactobacillales</taxon>
        <taxon>Enterococcaceae</taxon>
        <taxon>Enterococcus</taxon>
    </lineage>
</organism>
<keyword evidence="2" id="KW-0804">Transcription</keyword>
<accession>A0ABS3L6A0</accession>
<dbReference type="Proteomes" id="UP000664601">
    <property type="component" value="Unassembled WGS sequence"/>
</dbReference>
<reference evidence="4 5" key="1">
    <citation type="submission" date="2021-03" db="EMBL/GenBank/DDBJ databases">
        <title>Enterococcal diversity collection.</title>
        <authorList>
            <person name="Gilmore M.S."/>
            <person name="Schwartzman J."/>
            <person name="Van Tyne D."/>
            <person name="Martin M."/>
            <person name="Earl A.M."/>
            <person name="Manson A.L."/>
            <person name="Straub T."/>
            <person name="Salamzade R."/>
            <person name="Saavedra J."/>
            <person name="Lebreton F."/>
            <person name="Prichula J."/>
            <person name="Schaufler K."/>
            <person name="Gaca A."/>
            <person name="Sgardioli B."/>
            <person name="Wagenaar J."/>
            <person name="Strong T."/>
        </authorList>
    </citation>
    <scope>NUCLEOTIDE SEQUENCE [LARGE SCALE GENOMIC DNA]</scope>
    <source>
        <strain evidence="4 5">669A</strain>
    </source>
</reference>
<dbReference type="EMBL" id="JAFREM010000001">
    <property type="protein sequence ID" value="MBO1304620.1"/>
    <property type="molecule type" value="Genomic_DNA"/>
</dbReference>
<protein>
    <submittedName>
        <fullName evidence="4">Helix-turn-helix domain-containing protein</fullName>
    </submittedName>
</protein>
<gene>
    <name evidence="4" type="ORF">JZO70_00485</name>
</gene>
<dbReference type="InterPro" id="IPR007737">
    <property type="entry name" value="Mga_HTH"/>
</dbReference>
<dbReference type="InterPro" id="IPR050661">
    <property type="entry name" value="BglG_antiterminators"/>
</dbReference>
<evidence type="ECO:0000256" key="2">
    <source>
        <dbReference type="ARBA" id="ARBA00023163"/>
    </source>
</evidence>
<feature type="domain" description="Mga helix-turn-helix" evidence="3">
    <location>
        <begin position="74"/>
        <end position="159"/>
    </location>
</feature>
<evidence type="ECO:0000256" key="1">
    <source>
        <dbReference type="ARBA" id="ARBA00023015"/>
    </source>
</evidence>
<dbReference type="PANTHER" id="PTHR30185:SF18">
    <property type="entry name" value="TRANSCRIPTIONAL REGULATOR MTLR"/>
    <property type="match status" value="1"/>
</dbReference>
<comment type="caution">
    <text evidence="4">The sequence shown here is derived from an EMBL/GenBank/DDBJ whole genome shotgun (WGS) entry which is preliminary data.</text>
</comment>
<sequence>MNLRCLLKRDNQRKLLLIETLYYAKYPMTGDQLRQIVDCTVPILISDIRSINSTMEYYEISRENGLYSLEVADNATIDALFSTMIRDSLPFKILELIFFEEYETLQEISADLYCSLSSVQKHMTILMDVLKKWQLTIHRRPFRIAGNEKNIRQLFFLLFSEKKVQKNELRYSTEFFDRGEAVIRSMIKNNQLECSYTQYNRLCMMFFISLERVKHGHFFSKRFLGSKHLLPPDWITSYQFAESLLEEVGMEYTDDVMRESFWLLYADLFLLGEAQKKKALESNYALAYSYSKHQELVEEFNDLLVVPLRDEQKNRLTSILINQHLFLAETPEYISVLRDGKRDYINLLENFHAHCVHDIRSLVQNFTQKHRIFESDEFINNYVYQIIAAVPECLTGMKQLTEPVNILIVASDSTTQEQLLTQLIYSSVRGDYFISHITMSQLDSVDIATVFSRYDLVICTLTLDLPHCPTPILAVELCPSIYTLNKLQRWVEDIYQKKKRARKASQVS</sequence>
<evidence type="ECO:0000313" key="4">
    <source>
        <dbReference type="EMBL" id="MBO1304620.1"/>
    </source>
</evidence>
<dbReference type="RefSeq" id="WP_207671561.1">
    <property type="nucleotide sequence ID" value="NZ_JAFREM010000001.1"/>
</dbReference>
<name>A0ABS3L6A0_9ENTE</name>
<evidence type="ECO:0000313" key="5">
    <source>
        <dbReference type="Proteomes" id="UP000664601"/>
    </source>
</evidence>